<dbReference type="Proteomes" id="UP000565262">
    <property type="component" value="Unassembled WGS sequence"/>
</dbReference>
<keyword evidence="3" id="KW-1185">Reference proteome</keyword>
<dbReference type="CDD" id="cd13568">
    <property type="entry name" value="PBP2_TAXI_TRAP_like_3"/>
    <property type="match status" value="1"/>
</dbReference>
<accession>A0A839IUQ1</accession>
<feature type="transmembrane region" description="Helical" evidence="1">
    <location>
        <begin position="12"/>
        <end position="34"/>
    </location>
</feature>
<dbReference type="SUPFAM" id="SSF53850">
    <property type="entry name" value="Periplasmic binding protein-like II"/>
    <property type="match status" value="1"/>
</dbReference>
<evidence type="ECO:0000313" key="2">
    <source>
        <dbReference type="EMBL" id="MBB1487846.1"/>
    </source>
</evidence>
<protein>
    <submittedName>
        <fullName evidence="2">TAXI family TRAP transporter solute-binding subunit</fullName>
    </submittedName>
</protein>
<keyword evidence="1" id="KW-1133">Transmembrane helix</keyword>
<dbReference type="Pfam" id="PF16868">
    <property type="entry name" value="NMT1_3"/>
    <property type="match status" value="1"/>
</dbReference>
<sequence>MKTTMKHWHKRILTGISRIACLFVAITGSGLMYADSNRQIISLGTGGVTGLYYPTGGAICRLVNLQRNIHGTRCALRSTPGSVSNLLQVVSGELDLGIAEAGQLNNAYQGQGDFSEPAPGLRTLTGLFPEYISVLVRKDASIDQFSDLRGKRFNTGRQGSSQRLTMDILMTSRGWLLDDFSEVLELEPAEQAQALCDNRIDATLYVVGHPSGAIKEAIRDCDSQLIPLMPEDIAALTRQNSHYQPVSIPGALYSTDMPDVKTAGVNAILFTRSDLPDEVAYNLVRSLFEQFDHFKRMHPAFELLEAHRMINTPLATPMHPGAERYFREQGLLTRQQ</sequence>
<dbReference type="RefSeq" id="WP_182809621.1">
    <property type="nucleotide sequence ID" value="NZ_JACJFM010000019.1"/>
</dbReference>
<keyword evidence="1" id="KW-0472">Membrane</keyword>
<gene>
    <name evidence="2" type="ORF">H4O21_14665</name>
</gene>
<reference evidence="2 3" key="1">
    <citation type="submission" date="2020-08" db="EMBL/GenBank/DDBJ databases">
        <title>Oceanospirillum sp. nov. isolated from marine sediment.</title>
        <authorList>
            <person name="Ji X."/>
        </authorList>
    </citation>
    <scope>NUCLEOTIDE SEQUENCE [LARGE SCALE GENOMIC DNA]</scope>
    <source>
        <strain evidence="2 3">D5</strain>
    </source>
</reference>
<proteinExistence type="predicted"/>
<evidence type="ECO:0000256" key="1">
    <source>
        <dbReference type="SAM" id="Phobius"/>
    </source>
</evidence>
<dbReference type="InterPro" id="IPR011852">
    <property type="entry name" value="TRAP_TAXI"/>
</dbReference>
<name>A0A839IUQ1_9GAMM</name>
<dbReference type="Gene3D" id="3.40.190.10">
    <property type="entry name" value="Periplasmic binding protein-like II"/>
    <property type="match status" value="2"/>
</dbReference>
<keyword evidence="1" id="KW-0812">Transmembrane</keyword>
<organism evidence="2 3">
    <name type="scientific">Oceanospirillum sediminis</name>
    <dbReference type="NCBI Taxonomy" id="2760088"/>
    <lineage>
        <taxon>Bacteria</taxon>
        <taxon>Pseudomonadati</taxon>
        <taxon>Pseudomonadota</taxon>
        <taxon>Gammaproteobacteria</taxon>
        <taxon>Oceanospirillales</taxon>
        <taxon>Oceanospirillaceae</taxon>
        <taxon>Oceanospirillum</taxon>
    </lineage>
</organism>
<evidence type="ECO:0000313" key="3">
    <source>
        <dbReference type="Proteomes" id="UP000565262"/>
    </source>
</evidence>
<comment type="caution">
    <text evidence="2">The sequence shown here is derived from an EMBL/GenBank/DDBJ whole genome shotgun (WGS) entry which is preliminary data.</text>
</comment>
<dbReference type="PANTHER" id="PTHR42941">
    <property type="entry name" value="SLL1037 PROTEIN"/>
    <property type="match status" value="1"/>
</dbReference>
<dbReference type="AlphaFoldDB" id="A0A839IUQ1"/>
<dbReference type="EMBL" id="JACJFM010000019">
    <property type="protein sequence ID" value="MBB1487846.1"/>
    <property type="molecule type" value="Genomic_DNA"/>
</dbReference>
<dbReference type="PANTHER" id="PTHR42941:SF1">
    <property type="entry name" value="SLL1037 PROTEIN"/>
    <property type="match status" value="1"/>
</dbReference>
<dbReference type="NCBIfam" id="TIGR02122">
    <property type="entry name" value="TRAP_TAXI"/>
    <property type="match status" value="1"/>
</dbReference>